<comment type="caution">
    <text evidence="2">The sequence shown here is derived from an EMBL/GenBank/DDBJ whole genome shotgun (WGS) entry which is preliminary data.</text>
</comment>
<name>A0A1V4AVN3_9BACT</name>
<dbReference type="Proteomes" id="UP000189681">
    <property type="component" value="Unassembled WGS sequence"/>
</dbReference>
<protein>
    <submittedName>
        <fullName evidence="2">Uncharacterized protein</fullName>
    </submittedName>
</protein>
<evidence type="ECO:0000313" key="3">
    <source>
        <dbReference type="Proteomes" id="UP000189681"/>
    </source>
</evidence>
<keyword evidence="1" id="KW-0812">Transmembrane</keyword>
<feature type="transmembrane region" description="Helical" evidence="1">
    <location>
        <begin position="12"/>
        <end position="30"/>
    </location>
</feature>
<keyword evidence="1" id="KW-0472">Membrane</keyword>
<keyword evidence="1" id="KW-1133">Transmembrane helix</keyword>
<reference evidence="2 3" key="1">
    <citation type="journal article" date="2017" name="Water Res.">
        <title>Discovery and metagenomic analysis of an anammox bacterial enrichment related to Candidatus "Brocadia caroliniensis" in a full-scale glycerol-fed nitritation-denitritation separate centrate treatment process.</title>
        <authorList>
            <person name="Park H."/>
            <person name="Brotto A.C."/>
            <person name="van Loosdrecht M.C."/>
            <person name="Chandran K."/>
        </authorList>
    </citation>
    <scope>NUCLEOTIDE SEQUENCE [LARGE SCALE GENOMIC DNA]</scope>
    <source>
        <strain evidence="2">26THWARD</strain>
    </source>
</reference>
<gene>
    <name evidence="2" type="ORF">AYP45_05120</name>
</gene>
<evidence type="ECO:0000313" key="2">
    <source>
        <dbReference type="EMBL" id="OOP57165.1"/>
    </source>
</evidence>
<dbReference type="AlphaFoldDB" id="A0A1V4AVN3"/>
<sequence length="67" mass="7671">MRDVYFIKSLFSTLLCYIVLYTILIIFVAVTGIMGALFILVTGVVFLVYFYGGFKKISDLRDKGRTF</sequence>
<accession>A0A1V4AVN3</accession>
<dbReference type="EMBL" id="AYTS01000042">
    <property type="protein sequence ID" value="OOP57165.1"/>
    <property type="molecule type" value="Genomic_DNA"/>
</dbReference>
<evidence type="ECO:0000256" key="1">
    <source>
        <dbReference type="SAM" id="Phobius"/>
    </source>
</evidence>
<dbReference type="STRING" id="1004156.AYP45_05120"/>
<organism evidence="2 3">
    <name type="scientific">Candidatus Brocadia carolinensis</name>
    <dbReference type="NCBI Taxonomy" id="1004156"/>
    <lineage>
        <taxon>Bacteria</taxon>
        <taxon>Pseudomonadati</taxon>
        <taxon>Planctomycetota</taxon>
        <taxon>Candidatus Brocadiia</taxon>
        <taxon>Candidatus Brocadiales</taxon>
        <taxon>Candidatus Brocadiaceae</taxon>
        <taxon>Candidatus Brocadia</taxon>
    </lineage>
</organism>
<feature type="transmembrane region" description="Helical" evidence="1">
    <location>
        <begin position="36"/>
        <end position="54"/>
    </location>
</feature>
<proteinExistence type="predicted"/>